<dbReference type="InterPro" id="IPR016181">
    <property type="entry name" value="Acyl_CoA_acyltransferase"/>
</dbReference>
<proteinExistence type="predicted"/>
<gene>
    <name evidence="2" type="ORF">SAMN04244570_3140</name>
</gene>
<evidence type="ECO:0000313" key="2">
    <source>
        <dbReference type="EMBL" id="SKB03266.1"/>
    </source>
</evidence>
<dbReference type="Proteomes" id="UP000190042">
    <property type="component" value="Unassembled WGS sequence"/>
</dbReference>
<feature type="domain" description="N-acetyltransferase" evidence="1">
    <location>
        <begin position="19"/>
        <end position="105"/>
    </location>
</feature>
<keyword evidence="3" id="KW-1185">Reference proteome</keyword>
<name>A0A1T4YND1_9BACL</name>
<dbReference type="PANTHER" id="PTHR31435:SF10">
    <property type="entry name" value="BSR4717 PROTEIN"/>
    <property type="match status" value="1"/>
</dbReference>
<organism evidence="2 3">
    <name type="scientific">Sporosarcina newyorkensis</name>
    <dbReference type="NCBI Taxonomy" id="759851"/>
    <lineage>
        <taxon>Bacteria</taxon>
        <taxon>Bacillati</taxon>
        <taxon>Bacillota</taxon>
        <taxon>Bacilli</taxon>
        <taxon>Bacillales</taxon>
        <taxon>Caryophanaceae</taxon>
        <taxon>Sporosarcina</taxon>
    </lineage>
</organism>
<evidence type="ECO:0000313" key="3">
    <source>
        <dbReference type="Proteomes" id="UP000190042"/>
    </source>
</evidence>
<dbReference type="PANTHER" id="PTHR31435">
    <property type="entry name" value="PROTEIN NATD1"/>
    <property type="match status" value="1"/>
</dbReference>
<evidence type="ECO:0000259" key="1">
    <source>
        <dbReference type="PROSITE" id="PS51729"/>
    </source>
</evidence>
<dbReference type="InterPro" id="IPR031165">
    <property type="entry name" value="GNAT_YJDJ"/>
</dbReference>
<protein>
    <recommendedName>
        <fullName evidence="1">N-acetyltransferase domain-containing protein</fullName>
    </recommendedName>
</protein>
<dbReference type="AlphaFoldDB" id="A0A1T4YND1"/>
<dbReference type="RefSeq" id="WP_078818268.1">
    <property type="nucleotide sequence ID" value="NZ_FUYJ01000007.1"/>
</dbReference>
<dbReference type="SUPFAM" id="SSF55729">
    <property type="entry name" value="Acyl-CoA N-acyltransferases (Nat)"/>
    <property type="match status" value="1"/>
</dbReference>
<dbReference type="PROSITE" id="PS51729">
    <property type="entry name" value="GNAT_YJDJ"/>
    <property type="match status" value="1"/>
</dbReference>
<sequence>MTGNKDMNLPEKLDLDLVELGGHKYAYQHKDNGKVTAEIEWTEENGIMTMTHTFVDDSLRGQGIAKKLLDQAAVNARDKGLKMKAVCSYVVNAFDGSEDYNDVKA</sequence>
<dbReference type="Pfam" id="PF14542">
    <property type="entry name" value="Acetyltransf_CG"/>
    <property type="match status" value="1"/>
</dbReference>
<dbReference type="InterPro" id="IPR045057">
    <property type="entry name" value="Gcn5-rel_NAT"/>
</dbReference>
<dbReference type="EMBL" id="FUYJ01000007">
    <property type="protein sequence ID" value="SKB03266.1"/>
    <property type="molecule type" value="Genomic_DNA"/>
</dbReference>
<reference evidence="3" key="1">
    <citation type="submission" date="2017-02" db="EMBL/GenBank/DDBJ databases">
        <authorList>
            <person name="Varghese N."/>
            <person name="Submissions S."/>
        </authorList>
    </citation>
    <scope>NUCLEOTIDE SEQUENCE [LARGE SCALE GENOMIC DNA]</scope>
    <source>
        <strain evidence="3">DSM 23966</strain>
    </source>
</reference>
<dbReference type="CDD" id="cd04301">
    <property type="entry name" value="NAT_SF"/>
    <property type="match status" value="1"/>
</dbReference>
<accession>A0A1T4YND1</accession>
<dbReference type="Gene3D" id="3.40.630.30">
    <property type="match status" value="1"/>
</dbReference>